<accession>A0A1H7SDX1</accession>
<dbReference type="AlphaFoldDB" id="A0A1H7SDX1"/>
<dbReference type="STRING" id="1038014.SAMN04487910_3128"/>
<dbReference type="Proteomes" id="UP000198521">
    <property type="component" value="Unassembled WGS sequence"/>
</dbReference>
<sequence>MNLFSILQNSKQFLSDSWRERYADFLQEEHLQVFSKNLEHYHQFGVPDKHPLPHFDEEITSSLSEAFKNFETLLGNQNTEARNWAKIIETTPFENLLILIGQRWTSASLKNEKAIPPLKETLLASCFTPFNHQICIATRAWEKHIGRSTDNFWGEIKGNPAQKEEKVQQRILEIIENKTWWNIFYHYQHEYVYEIRVPSGHGIRWSADGTKLIGFLEPFL</sequence>
<evidence type="ECO:0000313" key="2">
    <source>
        <dbReference type="Proteomes" id="UP000198521"/>
    </source>
</evidence>
<dbReference type="EMBL" id="FOAB01000005">
    <property type="protein sequence ID" value="SEL70871.1"/>
    <property type="molecule type" value="Genomic_DNA"/>
</dbReference>
<dbReference type="OrthoDB" id="1866098at2"/>
<dbReference type="PANTHER" id="PTHR34204">
    <property type="entry name" value="RNA-BINDING ASCH DOMAIN PROTEIN"/>
    <property type="match status" value="1"/>
</dbReference>
<name>A0A1H7SDX1_AQUAM</name>
<dbReference type="RefSeq" id="WP_091410166.1">
    <property type="nucleotide sequence ID" value="NZ_FOAB01000005.1"/>
</dbReference>
<reference evidence="1 2" key="1">
    <citation type="submission" date="2016-10" db="EMBL/GenBank/DDBJ databases">
        <authorList>
            <person name="de Groot N.N."/>
        </authorList>
    </citation>
    <scope>NUCLEOTIDE SEQUENCE [LARGE SCALE GENOMIC DNA]</scope>
    <source>
        <strain evidence="1 2">DSM 25232</strain>
    </source>
</reference>
<keyword evidence="2" id="KW-1185">Reference proteome</keyword>
<dbReference type="PANTHER" id="PTHR34204:SF3">
    <property type="entry name" value="ASCH DOMAIN-CONTAINING PROTEIN"/>
    <property type="match status" value="1"/>
</dbReference>
<organism evidence="1 2">
    <name type="scientific">Aquimarina amphilecti</name>
    <dbReference type="NCBI Taxonomy" id="1038014"/>
    <lineage>
        <taxon>Bacteria</taxon>
        <taxon>Pseudomonadati</taxon>
        <taxon>Bacteroidota</taxon>
        <taxon>Flavobacteriia</taxon>
        <taxon>Flavobacteriales</taxon>
        <taxon>Flavobacteriaceae</taxon>
        <taxon>Aquimarina</taxon>
    </lineage>
</organism>
<gene>
    <name evidence="1" type="ORF">SAMN04487910_3128</name>
</gene>
<proteinExistence type="predicted"/>
<evidence type="ECO:0000313" key="1">
    <source>
        <dbReference type="EMBL" id="SEL70871.1"/>
    </source>
</evidence>
<protein>
    <submittedName>
        <fullName evidence="1">Uncharacterized protein</fullName>
    </submittedName>
</protein>